<dbReference type="InterPro" id="IPR050192">
    <property type="entry name" value="CopG/NikR_regulator"/>
</dbReference>
<dbReference type="PANTHER" id="PTHR34719">
    <property type="entry name" value="NICKEL-RESPONSIVE REGULATOR"/>
    <property type="match status" value="1"/>
</dbReference>
<dbReference type="InterPro" id="IPR027271">
    <property type="entry name" value="Acetolactate_synth/TF_NikR_C"/>
</dbReference>
<sequence length="127" mass="14238">MPIVSVSLDDETLSEADLLQAQLGIKGRSELVRSAIRMMVSDRKDKSLMKGDIDSVMLIIHADRHTPEFSAVRHRHGGIVKMQLHSHLKNHKCLEILVLSGDSGKIKGIYEELQASRKIDYVKLIVP</sequence>
<keyword evidence="1" id="KW-0805">Transcription regulation</keyword>
<keyword evidence="2" id="KW-0238">DNA-binding</keyword>
<dbReference type="GO" id="GO:0003677">
    <property type="term" value="F:DNA binding"/>
    <property type="evidence" value="ECO:0007669"/>
    <property type="project" value="UniProtKB-KW"/>
</dbReference>
<feature type="domain" description="Transcription factor NikR nickel binding C-terminal" evidence="4">
    <location>
        <begin position="66"/>
        <end position="125"/>
    </location>
</feature>
<comment type="caution">
    <text evidence="5">The sequence shown here is derived from an EMBL/GenBank/DDBJ whole genome shotgun (WGS) entry which is preliminary data.</text>
</comment>
<reference evidence="5" key="1">
    <citation type="submission" date="2020-07" db="EMBL/GenBank/DDBJ databases">
        <title>Huge and variable diversity of episymbiotic CPR bacteria and DPANN archaea in groundwater ecosystems.</title>
        <authorList>
            <person name="He C.Y."/>
            <person name="Keren R."/>
            <person name="Whittaker M."/>
            <person name="Farag I.F."/>
            <person name="Doudna J."/>
            <person name="Cate J.H.D."/>
            <person name="Banfield J.F."/>
        </authorList>
    </citation>
    <scope>NUCLEOTIDE SEQUENCE</scope>
    <source>
        <strain evidence="5">NC_groundwater_1296_Ag_S-0.2um_52_80</strain>
    </source>
</reference>
<evidence type="ECO:0000256" key="1">
    <source>
        <dbReference type="ARBA" id="ARBA00023015"/>
    </source>
</evidence>
<proteinExistence type="predicted"/>
<dbReference type="InterPro" id="IPR010985">
    <property type="entry name" value="Ribbon_hlx_hlx"/>
</dbReference>
<dbReference type="InterPro" id="IPR045865">
    <property type="entry name" value="ACT-like_dom_sf"/>
</dbReference>
<dbReference type="GO" id="GO:0006355">
    <property type="term" value="P:regulation of DNA-templated transcription"/>
    <property type="evidence" value="ECO:0007669"/>
    <property type="project" value="InterPro"/>
</dbReference>
<dbReference type="SUPFAM" id="SSF55021">
    <property type="entry name" value="ACT-like"/>
    <property type="match status" value="1"/>
</dbReference>
<dbReference type="SUPFAM" id="SSF47598">
    <property type="entry name" value="Ribbon-helix-helix"/>
    <property type="match status" value="1"/>
</dbReference>
<name>A0A8T3YKA1_9ARCH</name>
<dbReference type="Proteomes" id="UP000732298">
    <property type="component" value="Unassembled WGS sequence"/>
</dbReference>
<keyword evidence="3" id="KW-0804">Transcription</keyword>
<protein>
    <submittedName>
        <fullName evidence="5">CopG family ribbon-helix-helix protein</fullName>
    </submittedName>
</protein>
<evidence type="ECO:0000313" key="6">
    <source>
        <dbReference type="Proteomes" id="UP000732298"/>
    </source>
</evidence>
<evidence type="ECO:0000256" key="3">
    <source>
        <dbReference type="ARBA" id="ARBA00023163"/>
    </source>
</evidence>
<dbReference type="Gene3D" id="3.30.70.1150">
    <property type="entry name" value="ACT-like. Chain A, domain 2"/>
    <property type="match status" value="1"/>
</dbReference>
<evidence type="ECO:0000256" key="2">
    <source>
        <dbReference type="ARBA" id="ARBA00023125"/>
    </source>
</evidence>
<dbReference type="Gene3D" id="1.10.1220.10">
    <property type="entry name" value="Met repressor-like"/>
    <property type="match status" value="1"/>
</dbReference>
<dbReference type="PANTHER" id="PTHR34719:SF3">
    <property type="entry name" value="NICKEL-RESPONSIVE REGULATOR-RELATED"/>
    <property type="match status" value="1"/>
</dbReference>
<dbReference type="InterPro" id="IPR014864">
    <property type="entry name" value="TF_NikR_Ni-bd_C"/>
</dbReference>
<evidence type="ECO:0000313" key="5">
    <source>
        <dbReference type="EMBL" id="MBI4210110.1"/>
    </source>
</evidence>
<evidence type="ECO:0000259" key="4">
    <source>
        <dbReference type="Pfam" id="PF08753"/>
    </source>
</evidence>
<dbReference type="Pfam" id="PF08753">
    <property type="entry name" value="NikR_C"/>
    <property type="match status" value="1"/>
</dbReference>
<gene>
    <name evidence="5" type="ORF">HY544_01210</name>
</gene>
<dbReference type="EMBL" id="JACQPB010000017">
    <property type="protein sequence ID" value="MBI4210110.1"/>
    <property type="molecule type" value="Genomic_DNA"/>
</dbReference>
<dbReference type="InterPro" id="IPR013321">
    <property type="entry name" value="Arc_rbn_hlx_hlx"/>
</dbReference>
<accession>A0A8T3YKA1</accession>
<dbReference type="CDD" id="cd22231">
    <property type="entry name" value="RHH_NikR_HicB-like"/>
    <property type="match status" value="1"/>
</dbReference>
<dbReference type="AlphaFoldDB" id="A0A8T3YKA1"/>
<organism evidence="5 6">
    <name type="scientific">Candidatus Iainarchaeum sp</name>
    <dbReference type="NCBI Taxonomy" id="3101447"/>
    <lineage>
        <taxon>Archaea</taxon>
        <taxon>Candidatus Iainarchaeota</taxon>
        <taxon>Candidatus Iainarchaeia</taxon>
        <taxon>Candidatus Iainarchaeales</taxon>
        <taxon>Candidatus Iainarchaeaceae</taxon>
        <taxon>Candidatus Iainarchaeum</taxon>
    </lineage>
</organism>